<evidence type="ECO:0000259" key="1">
    <source>
        <dbReference type="PROSITE" id="PS51154"/>
    </source>
</evidence>
<sequence length="266" mass="30345">MGNKCDHPTREILKSSWEKEKKELRSYGWTIENDIKEFKIDSLEINQTDPISIIPPWILPETIVDISLMVKKQDKSNASTPVNFCIACANCGLCFKMCKIKYVIGDLFTAPNQESLAHCVSEDLRMGKGIAVLFKKNFRRVAALKEQKKLVGECAVLTHDRRFIYYLITKKKASQKPAYVSLKQSLEAMKSHCLENNIKRISLPRFNGLDELEWSKVSQILQDVFKQTDISLTVYSLPQGGKECPPNIRGKLKRNAVLCKEGENNF</sequence>
<accession>A0A3B3V7L6</accession>
<dbReference type="PROSITE" id="PS51154">
    <property type="entry name" value="MACRO"/>
    <property type="match status" value="1"/>
</dbReference>
<dbReference type="InterPro" id="IPR050892">
    <property type="entry name" value="ADP-ribose_metab_enzymes"/>
</dbReference>
<dbReference type="Gene3D" id="3.40.220.10">
    <property type="entry name" value="Leucine Aminopeptidase, subunit E, domain 1"/>
    <property type="match status" value="1"/>
</dbReference>
<protein>
    <recommendedName>
        <fullName evidence="1">Macro domain-containing protein</fullName>
    </recommendedName>
</protein>
<dbReference type="Proteomes" id="UP000261500">
    <property type="component" value="Unplaced"/>
</dbReference>
<feature type="domain" description="Macro" evidence="1">
    <location>
        <begin position="87"/>
        <end position="266"/>
    </location>
</feature>
<dbReference type="GO" id="GO:0140291">
    <property type="term" value="P:peptidyl-glutamate ADP-deribosylation"/>
    <property type="evidence" value="ECO:0007669"/>
    <property type="project" value="TreeGrafter"/>
</dbReference>
<dbReference type="Ensembl" id="ENSPLAT00000012390.1">
    <property type="protein sequence ID" value="ENSPLAP00000020889.1"/>
    <property type="gene ID" value="ENSPLAG00000004241.1"/>
</dbReference>
<reference evidence="2" key="1">
    <citation type="submission" date="2025-08" db="UniProtKB">
        <authorList>
            <consortium name="Ensembl"/>
        </authorList>
    </citation>
    <scope>IDENTIFICATION</scope>
</reference>
<dbReference type="SUPFAM" id="SSF52949">
    <property type="entry name" value="Macro domain-like"/>
    <property type="match status" value="1"/>
</dbReference>
<organism evidence="2 3">
    <name type="scientific">Poecilia latipinna</name>
    <name type="common">sailfin molly</name>
    <dbReference type="NCBI Taxonomy" id="48699"/>
    <lineage>
        <taxon>Eukaryota</taxon>
        <taxon>Metazoa</taxon>
        <taxon>Chordata</taxon>
        <taxon>Craniata</taxon>
        <taxon>Vertebrata</taxon>
        <taxon>Euteleostomi</taxon>
        <taxon>Actinopterygii</taxon>
        <taxon>Neopterygii</taxon>
        <taxon>Teleostei</taxon>
        <taxon>Neoteleostei</taxon>
        <taxon>Acanthomorphata</taxon>
        <taxon>Ovalentaria</taxon>
        <taxon>Atherinomorphae</taxon>
        <taxon>Cyprinodontiformes</taxon>
        <taxon>Poeciliidae</taxon>
        <taxon>Poeciliinae</taxon>
        <taxon>Poecilia</taxon>
    </lineage>
</organism>
<evidence type="ECO:0000313" key="3">
    <source>
        <dbReference type="Proteomes" id="UP000261500"/>
    </source>
</evidence>
<dbReference type="PANTHER" id="PTHR12521">
    <property type="entry name" value="PROTEIN C6ORF130"/>
    <property type="match status" value="1"/>
</dbReference>
<name>A0A3B3V7L6_9TELE</name>
<dbReference type="InterPro" id="IPR043472">
    <property type="entry name" value="Macro_dom-like"/>
</dbReference>
<proteinExistence type="predicted"/>
<dbReference type="CDD" id="cd02901">
    <property type="entry name" value="Macro_Poa1p-like"/>
    <property type="match status" value="1"/>
</dbReference>
<keyword evidence="3" id="KW-1185">Reference proteome</keyword>
<reference evidence="2" key="2">
    <citation type="submission" date="2025-09" db="UniProtKB">
        <authorList>
            <consortium name="Ensembl"/>
        </authorList>
    </citation>
    <scope>IDENTIFICATION</scope>
</reference>
<dbReference type="InterPro" id="IPR002589">
    <property type="entry name" value="Macro_dom"/>
</dbReference>
<dbReference type="PANTHER" id="PTHR12521:SF0">
    <property type="entry name" value="ADP-RIBOSE GLYCOHYDROLASE OARD1"/>
    <property type="match status" value="1"/>
</dbReference>
<evidence type="ECO:0000313" key="2">
    <source>
        <dbReference type="Ensembl" id="ENSPLAP00000020889.1"/>
    </source>
</evidence>
<dbReference type="AlphaFoldDB" id="A0A3B3V7L6"/>
<dbReference type="GeneTree" id="ENSGT00390000006988"/>